<accession>A0A1G6U573</accession>
<dbReference type="InterPro" id="IPR038351">
    <property type="entry name" value="MCD_N_sf"/>
</dbReference>
<feature type="domain" description="WH2" evidence="1">
    <location>
        <begin position="146"/>
        <end position="163"/>
    </location>
</feature>
<dbReference type="GO" id="GO:0006633">
    <property type="term" value="P:fatty acid biosynthetic process"/>
    <property type="evidence" value="ECO:0007669"/>
    <property type="project" value="InterPro"/>
</dbReference>
<dbReference type="EMBL" id="FNAH01000001">
    <property type="protein sequence ID" value="SDD36469.1"/>
    <property type="molecule type" value="Genomic_DNA"/>
</dbReference>
<sequence>MARPKLAFLNDLAQAIMGGDRREKTARGSDETALRKALARPPAERLVAACEVLMGRIGDAARVAVAEQALAAYAEQDRDGKRQFFCLLRDGFNPDPDAIRSAFAAYDSDPTADTLVPLFDAVEPPRQTLLRRLNTAPGATLRLVSMRAELLAEIRKDPTLAPVDNDFAHLFGSWFNRGFLRMERISWSTPAEVLEKIMRYETVHPMTGWEDLRRRLDPADRRFYAFFHPATGNEPLIFVEVALTRDTPDRIAPILNAASEGSAEDADTAVFYSINNTMRGLKGVSFGNFLIKQVVAELSAELPSLKTFVTLSPAPGFAAWLAGQDDPRATALAERLRKDDWQDNPERQAELKPEVEALAASYFTAAKGRSGQPLDPVARFHLGNGASAWRVNWPANLSPGALDSAHGLMINYLYEPGAIEAQHEAFVRAGTIATGKPLAAILAR</sequence>
<protein>
    <submittedName>
        <fullName evidence="2">Malonyl-CoA decarboxylase</fullName>
    </submittedName>
</protein>
<dbReference type="InterPro" id="IPR038917">
    <property type="entry name" value="Malonyl_CoA_deC"/>
</dbReference>
<dbReference type="InterPro" id="IPR035372">
    <property type="entry name" value="MCD_N"/>
</dbReference>
<proteinExistence type="predicted"/>
<dbReference type="GO" id="GO:0003779">
    <property type="term" value="F:actin binding"/>
    <property type="evidence" value="ECO:0007669"/>
    <property type="project" value="InterPro"/>
</dbReference>
<dbReference type="InterPro" id="IPR003124">
    <property type="entry name" value="WH2_dom"/>
</dbReference>
<dbReference type="Proteomes" id="UP000199344">
    <property type="component" value="Unassembled WGS sequence"/>
</dbReference>
<dbReference type="Gene3D" id="3.40.630.150">
    <property type="entry name" value="Malonyl-CoA decarboxylase, catalytic domain"/>
    <property type="match status" value="1"/>
</dbReference>
<name>A0A1G6U573_9RHOB</name>
<reference evidence="2 3" key="1">
    <citation type="submission" date="2016-10" db="EMBL/GenBank/DDBJ databases">
        <authorList>
            <person name="de Groot N.N."/>
        </authorList>
    </citation>
    <scope>NUCLEOTIDE SEQUENCE [LARGE SCALE GENOMIC DNA]</scope>
    <source>
        <strain evidence="2 3">DSM 22220</strain>
    </source>
</reference>
<dbReference type="GO" id="GO:0050080">
    <property type="term" value="F:malonyl-CoA decarboxylase activity"/>
    <property type="evidence" value="ECO:0007669"/>
    <property type="project" value="InterPro"/>
</dbReference>
<dbReference type="PANTHER" id="PTHR28641:SF1">
    <property type="entry name" value="MALONYL-COA DECARBOXYLASE, MITOCHONDRIAL"/>
    <property type="match status" value="1"/>
</dbReference>
<evidence type="ECO:0000313" key="3">
    <source>
        <dbReference type="Proteomes" id="UP000199344"/>
    </source>
</evidence>
<gene>
    <name evidence="2" type="ORF">SAMN05421538_101463</name>
</gene>
<dbReference type="Pfam" id="PF17408">
    <property type="entry name" value="MCD_N"/>
    <property type="match status" value="1"/>
</dbReference>
<organism evidence="2 3">
    <name type="scientific">Paracoccus isoporae</name>
    <dbReference type="NCBI Taxonomy" id="591205"/>
    <lineage>
        <taxon>Bacteria</taxon>
        <taxon>Pseudomonadati</taxon>
        <taxon>Pseudomonadota</taxon>
        <taxon>Alphaproteobacteria</taxon>
        <taxon>Rhodobacterales</taxon>
        <taxon>Paracoccaceae</taxon>
        <taxon>Paracoccus</taxon>
    </lineage>
</organism>
<dbReference type="InterPro" id="IPR007956">
    <property type="entry name" value="Malonyl_CoA_deC_C"/>
</dbReference>
<dbReference type="InterPro" id="IPR042303">
    <property type="entry name" value="Malonyl_CoA_deC_C_sf"/>
</dbReference>
<dbReference type="PANTHER" id="PTHR28641">
    <property type="match status" value="1"/>
</dbReference>
<dbReference type="AlphaFoldDB" id="A0A1G6U573"/>
<evidence type="ECO:0000313" key="2">
    <source>
        <dbReference type="EMBL" id="SDD36469.1"/>
    </source>
</evidence>
<keyword evidence="3" id="KW-1185">Reference proteome</keyword>
<dbReference type="Gene3D" id="1.20.140.90">
    <property type="entry name" value="Malonyl-CoA decarboxylase, oligemerization domain"/>
    <property type="match status" value="1"/>
</dbReference>
<dbReference type="STRING" id="591205.SAMN05421538_101463"/>
<dbReference type="OrthoDB" id="5292736at2"/>
<dbReference type="RefSeq" id="WP_090520461.1">
    <property type="nucleotide sequence ID" value="NZ_FNAH01000001.1"/>
</dbReference>
<dbReference type="PROSITE" id="PS51082">
    <property type="entry name" value="WH2"/>
    <property type="match status" value="1"/>
</dbReference>
<dbReference type="Pfam" id="PF05292">
    <property type="entry name" value="MCD"/>
    <property type="match status" value="1"/>
</dbReference>
<evidence type="ECO:0000259" key="1">
    <source>
        <dbReference type="PROSITE" id="PS51082"/>
    </source>
</evidence>